<protein>
    <submittedName>
        <fullName evidence="1">Uncharacterized protein</fullName>
    </submittedName>
</protein>
<accession>A0A933NYD8</accession>
<name>A0A933NYD8_9HYPH</name>
<evidence type="ECO:0000313" key="1">
    <source>
        <dbReference type="EMBL" id="MBI4921352.1"/>
    </source>
</evidence>
<gene>
    <name evidence="1" type="ORF">HY834_06345</name>
</gene>
<proteinExistence type="predicted"/>
<reference evidence="1" key="1">
    <citation type="submission" date="2020-07" db="EMBL/GenBank/DDBJ databases">
        <title>Huge and variable diversity of episymbiotic CPR bacteria and DPANN archaea in groundwater ecosystems.</title>
        <authorList>
            <person name="He C.Y."/>
            <person name="Keren R."/>
            <person name="Whittaker M."/>
            <person name="Farag I.F."/>
            <person name="Doudna J."/>
            <person name="Cate J.H.D."/>
            <person name="Banfield J.F."/>
        </authorList>
    </citation>
    <scope>NUCLEOTIDE SEQUENCE</scope>
    <source>
        <strain evidence="1">NC_groundwater_1586_Pr3_B-0.1um_66_15</strain>
    </source>
</reference>
<organism evidence="1 2">
    <name type="scientific">Devosia nanyangense</name>
    <dbReference type="NCBI Taxonomy" id="1228055"/>
    <lineage>
        <taxon>Bacteria</taxon>
        <taxon>Pseudomonadati</taxon>
        <taxon>Pseudomonadota</taxon>
        <taxon>Alphaproteobacteria</taxon>
        <taxon>Hyphomicrobiales</taxon>
        <taxon>Devosiaceae</taxon>
        <taxon>Devosia</taxon>
    </lineage>
</organism>
<dbReference type="AlphaFoldDB" id="A0A933NYD8"/>
<dbReference type="EMBL" id="JACRAF010000019">
    <property type="protein sequence ID" value="MBI4921352.1"/>
    <property type="molecule type" value="Genomic_DNA"/>
</dbReference>
<sequence>MGKINAEWHRAHVMAKNPTEAQRAEWHYEHALHCGCRAVTPSIAELLKANGYKVPRPAA</sequence>
<comment type="caution">
    <text evidence="1">The sequence shown here is derived from an EMBL/GenBank/DDBJ whole genome shotgun (WGS) entry which is preliminary data.</text>
</comment>
<evidence type="ECO:0000313" key="2">
    <source>
        <dbReference type="Proteomes" id="UP000782610"/>
    </source>
</evidence>
<dbReference type="Proteomes" id="UP000782610">
    <property type="component" value="Unassembled WGS sequence"/>
</dbReference>